<gene>
    <name evidence="1" type="ORF">KQX54_009383</name>
</gene>
<sequence length="80" mass="9231">MLQLLHGNRQHIDDWPPHQVFMGHSGHVNCLLYPHSHSHQYNRTHLVSGSVDLRIALNTFFAVLQPTKSISRLILRFHGT</sequence>
<organism evidence="1 2">
    <name type="scientific">Cotesia glomerata</name>
    <name type="common">Lepidopteran parasitic wasp</name>
    <name type="synonym">Apanteles glomeratus</name>
    <dbReference type="NCBI Taxonomy" id="32391"/>
    <lineage>
        <taxon>Eukaryota</taxon>
        <taxon>Metazoa</taxon>
        <taxon>Ecdysozoa</taxon>
        <taxon>Arthropoda</taxon>
        <taxon>Hexapoda</taxon>
        <taxon>Insecta</taxon>
        <taxon>Pterygota</taxon>
        <taxon>Neoptera</taxon>
        <taxon>Endopterygota</taxon>
        <taxon>Hymenoptera</taxon>
        <taxon>Apocrita</taxon>
        <taxon>Ichneumonoidea</taxon>
        <taxon>Braconidae</taxon>
        <taxon>Microgastrinae</taxon>
        <taxon>Cotesia</taxon>
    </lineage>
</organism>
<comment type="caution">
    <text evidence="1">The sequence shown here is derived from an EMBL/GenBank/DDBJ whole genome shotgun (WGS) entry which is preliminary data.</text>
</comment>
<accession>A0AAV7IIV6</accession>
<dbReference type="EMBL" id="JAHXZJ010001492">
    <property type="protein sequence ID" value="KAH0552391.1"/>
    <property type="molecule type" value="Genomic_DNA"/>
</dbReference>
<name>A0AAV7IIV6_COTGL</name>
<evidence type="ECO:0000313" key="2">
    <source>
        <dbReference type="Proteomes" id="UP000826195"/>
    </source>
</evidence>
<protein>
    <submittedName>
        <fullName evidence="1">Uncharacterized protein</fullName>
    </submittedName>
</protein>
<dbReference type="Proteomes" id="UP000826195">
    <property type="component" value="Unassembled WGS sequence"/>
</dbReference>
<keyword evidence="2" id="KW-1185">Reference proteome</keyword>
<dbReference type="AlphaFoldDB" id="A0AAV7IIV6"/>
<reference evidence="1 2" key="1">
    <citation type="journal article" date="2021" name="J. Hered.">
        <title>A chromosome-level genome assembly of the parasitoid wasp, Cotesia glomerata (Hymenoptera: Braconidae).</title>
        <authorList>
            <person name="Pinto B.J."/>
            <person name="Weis J.J."/>
            <person name="Gamble T."/>
            <person name="Ode P.J."/>
            <person name="Paul R."/>
            <person name="Zaspel J.M."/>
        </authorList>
    </citation>
    <scope>NUCLEOTIDE SEQUENCE [LARGE SCALE GENOMIC DNA]</scope>
    <source>
        <strain evidence="1">CgM1</strain>
    </source>
</reference>
<evidence type="ECO:0000313" key="1">
    <source>
        <dbReference type="EMBL" id="KAH0552391.1"/>
    </source>
</evidence>
<proteinExistence type="predicted"/>